<dbReference type="AlphaFoldDB" id="A0A498NUR7"/>
<name>A0A498NUR7_LABRO</name>
<feature type="compositionally biased region" description="Polar residues" evidence="1">
    <location>
        <begin position="161"/>
        <end position="173"/>
    </location>
</feature>
<sequence>MATDCFGSEWIANSTKLLFELCPGSTRKLVAHTGPQKDSKNIRSCLKLLNEAGENVPRFVSHHLDELPPVTFNSLDVSCLLGKIEQLSVDITTMKQAVSLQTNTYNDLRIITTDINQRLSAIEQPRPNLKRGPVLQTIKPVTTQRVSTPQACEKTQDDMEGQTSEGDLSQMEDSASGLGRPISAAKEDSHVKWSDMAATPPWNLVQDKRSNNRRKQVHENASAKLKPRLNPHKGKKPAGIFGTGTGGDIQVIKSKLVSVFATKFSPDLDSETLTKYMKDKLGRDVTCQKLEAVQSRFSSFKITAECKEVDEMYNPELWPEGTFVRRFYKGRQT</sequence>
<comment type="caution">
    <text evidence="2">The sequence shown here is derived from an EMBL/GenBank/DDBJ whole genome shotgun (WGS) entry which is preliminary data.</text>
</comment>
<dbReference type="Proteomes" id="UP000290572">
    <property type="component" value="Unassembled WGS sequence"/>
</dbReference>
<evidence type="ECO:0000313" key="3">
    <source>
        <dbReference type="Proteomes" id="UP000290572"/>
    </source>
</evidence>
<feature type="region of interest" description="Disordered" evidence="1">
    <location>
        <begin position="144"/>
        <end position="177"/>
    </location>
</feature>
<proteinExistence type="predicted"/>
<evidence type="ECO:0000256" key="1">
    <source>
        <dbReference type="SAM" id="MobiDB-lite"/>
    </source>
</evidence>
<gene>
    <name evidence="2" type="ORF">ROHU_003422</name>
</gene>
<reference evidence="2 3" key="1">
    <citation type="submission" date="2018-03" db="EMBL/GenBank/DDBJ databases">
        <title>Draft genome sequence of Rohu Carp (Labeo rohita).</title>
        <authorList>
            <person name="Das P."/>
            <person name="Kushwaha B."/>
            <person name="Joshi C.G."/>
            <person name="Kumar D."/>
            <person name="Nagpure N.S."/>
            <person name="Sahoo L."/>
            <person name="Das S.P."/>
            <person name="Bit A."/>
            <person name="Patnaik S."/>
            <person name="Meher P.K."/>
            <person name="Jayasankar P."/>
            <person name="Koringa P.G."/>
            <person name="Patel N.V."/>
            <person name="Hinsu A.T."/>
            <person name="Kumar R."/>
            <person name="Pandey M."/>
            <person name="Agarwal S."/>
            <person name="Srivastava S."/>
            <person name="Singh M."/>
            <person name="Iquebal M.A."/>
            <person name="Jaiswal S."/>
            <person name="Angadi U.B."/>
            <person name="Kumar N."/>
            <person name="Raza M."/>
            <person name="Shah T.M."/>
            <person name="Rai A."/>
            <person name="Jena J.K."/>
        </authorList>
    </citation>
    <scope>NUCLEOTIDE SEQUENCE [LARGE SCALE GENOMIC DNA]</scope>
    <source>
        <strain evidence="2">DASCIFA01</strain>
        <tissue evidence="2">Testis</tissue>
    </source>
</reference>
<evidence type="ECO:0000313" key="2">
    <source>
        <dbReference type="EMBL" id="RXN35902.1"/>
    </source>
</evidence>
<protein>
    <submittedName>
        <fullName evidence="2">Uncharacterized protein</fullName>
    </submittedName>
</protein>
<accession>A0A498NUR7</accession>
<dbReference type="EMBL" id="QBIY01010161">
    <property type="protein sequence ID" value="RXN35902.1"/>
    <property type="molecule type" value="Genomic_DNA"/>
</dbReference>
<keyword evidence="3" id="KW-1185">Reference proteome</keyword>
<organism evidence="2 3">
    <name type="scientific">Labeo rohita</name>
    <name type="common">Indian major carp</name>
    <name type="synonym">Cyprinus rohita</name>
    <dbReference type="NCBI Taxonomy" id="84645"/>
    <lineage>
        <taxon>Eukaryota</taxon>
        <taxon>Metazoa</taxon>
        <taxon>Chordata</taxon>
        <taxon>Craniata</taxon>
        <taxon>Vertebrata</taxon>
        <taxon>Euteleostomi</taxon>
        <taxon>Actinopterygii</taxon>
        <taxon>Neopterygii</taxon>
        <taxon>Teleostei</taxon>
        <taxon>Ostariophysi</taxon>
        <taxon>Cypriniformes</taxon>
        <taxon>Cyprinidae</taxon>
        <taxon>Labeoninae</taxon>
        <taxon>Labeonini</taxon>
        <taxon>Labeo</taxon>
    </lineage>
</organism>